<dbReference type="GO" id="GO:0016020">
    <property type="term" value="C:membrane"/>
    <property type="evidence" value="ECO:0007669"/>
    <property type="project" value="UniProtKB-SubCell"/>
</dbReference>
<evidence type="ECO:0000313" key="8">
    <source>
        <dbReference type="Proteomes" id="UP000283992"/>
    </source>
</evidence>
<dbReference type="InterPro" id="IPR007016">
    <property type="entry name" value="O-antigen_ligase-rel_domated"/>
</dbReference>
<evidence type="ECO:0000313" key="7">
    <source>
        <dbReference type="EMBL" id="RHJ14479.1"/>
    </source>
</evidence>
<dbReference type="PANTHER" id="PTHR37422:SF13">
    <property type="entry name" value="LIPOPOLYSACCHARIDE BIOSYNTHESIS PROTEIN PA4999-RELATED"/>
    <property type="match status" value="1"/>
</dbReference>
<dbReference type="InterPro" id="IPR051533">
    <property type="entry name" value="WaaL-like"/>
</dbReference>
<organism evidence="7 8">
    <name type="scientific">Mediterraneibacter gnavus</name>
    <name type="common">Ruminococcus gnavus</name>
    <dbReference type="NCBI Taxonomy" id="33038"/>
    <lineage>
        <taxon>Bacteria</taxon>
        <taxon>Bacillati</taxon>
        <taxon>Bacillota</taxon>
        <taxon>Clostridia</taxon>
        <taxon>Lachnospirales</taxon>
        <taxon>Lachnospiraceae</taxon>
        <taxon>Mediterraneibacter</taxon>
    </lineage>
</organism>
<evidence type="ECO:0000256" key="3">
    <source>
        <dbReference type="ARBA" id="ARBA00022989"/>
    </source>
</evidence>
<dbReference type="Pfam" id="PF04932">
    <property type="entry name" value="Wzy_C"/>
    <property type="match status" value="1"/>
</dbReference>
<feature type="transmembrane region" description="Helical" evidence="5">
    <location>
        <begin position="93"/>
        <end position="110"/>
    </location>
</feature>
<dbReference type="PANTHER" id="PTHR37422">
    <property type="entry name" value="TEICHURONIC ACID BIOSYNTHESIS PROTEIN TUAE"/>
    <property type="match status" value="1"/>
</dbReference>
<feature type="transmembrane region" description="Helical" evidence="5">
    <location>
        <begin position="12"/>
        <end position="29"/>
    </location>
</feature>
<name>A0A8B3BVL3_MEDGN</name>
<feature type="transmembrane region" description="Helical" evidence="5">
    <location>
        <begin position="188"/>
        <end position="219"/>
    </location>
</feature>
<proteinExistence type="predicted"/>
<dbReference type="Proteomes" id="UP000283992">
    <property type="component" value="Unassembled WGS sequence"/>
</dbReference>
<keyword evidence="4 5" id="KW-0472">Membrane</keyword>
<keyword evidence="3 5" id="KW-1133">Transmembrane helix</keyword>
<dbReference type="AlphaFoldDB" id="A0A8B3BVL3"/>
<evidence type="ECO:0000259" key="6">
    <source>
        <dbReference type="Pfam" id="PF04932"/>
    </source>
</evidence>
<sequence>MRQQIMLKIKIIDLKRIVFFMMVWTFFTLNSRYFIIPYAGIFRWGFIALLILIVAYERKGLIAIPPVLVLFFGIAVLPSLYSSIARFESFTKILAFVFVVWGCYVFFMSVDSMNDYRQMLRIIILVIILFEIQNILCMGLGLGYDSGSNRAIGNTTNANTLGVYSNIAFIATYFAAKSRYGVKKYLCYGLMMAAFGLVILSGSRGAAATLVVNMIILFILKQNNLFFKIISFALGVYIIHLLLSGKVVLTNFSGLNRLLQEDGTNRGDFWKIGVETWRKFPVFGCGYSISKYYNYTKEIKGYMAFHNSYLSYLAETGVWGCIFLGGYLVKYICCFFRNMFSEWKKGKFSEYSVAVLILMDIAIAGYAESFLFAVGSTEGCLFWMIFVWLYGYFRKYKFNI</sequence>
<feature type="transmembrane region" description="Helical" evidence="5">
    <location>
        <begin position="122"/>
        <end position="144"/>
    </location>
</feature>
<comment type="subcellular location">
    <subcellularLocation>
        <location evidence="1">Membrane</location>
        <topology evidence="1">Multi-pass membrane protein</topology>
    </subcellularLocation>
</comment>
<feature type="transmembrane region" description="Helical" evidence="5">
    <location>
        <begin position="35"/>
        <end position="54"/>
    </location>
</feature>
<keyword evidence="2 5" id="KW-0812">Transmembrane</keyword>
<evidence type="ECO:0000256" key="4">
    <source>
        <dbReference type="ARBA" id="ARBA00023136"/>
    </source>
</evidence>
<keyword evidence="7" id="KW-0436">Ligase</keyword>
<feature type="domain" description="O-antigen ligase-related" evidence="6">
    <location>
        <begin position="191"/>
        <end position="324"/>
    </location>
</feature>
<comment type="caution">
    <text evidence="7">The sequence shown here is derived from an EMBL/GenBank/DDBJ whole genome shotgun (WGS) entry which is preliminary data.</text>
</comment>
<feature type="transmembrane region" description="Helical" evidence="5">
    <location>
        <begin position="373"/>
        <end position="393"/>
    </location>
</feature>
<dbReference type="GO" id="GO:0016874">
    <property type="term" value="F:ligase activity"/>
    <property type="evidence" value="ECO:0007669"/>
    <property type="project" value="UniProtKB-KW"/>
</dbReference>
<evidence type="ECO:0000256" key="1">
    <source>
        <dbReference type="ARBA" id="ARBA00004141"/>
    </source>
</evidence>
<accession>A0A8B3BVL3</accession>
<dbReference type="EMBL" id="QRLN01000005">
    <property type="protein sequence ID" value="RHJ14479.1"/>
    <property type="molecule type" value="Genomic_DNA"/>
</dbReference>
<evidence type="ECO:0000256" key="5">
    <source>
        <dbReference type="SAM" id="Phobius"/>
    </source>
</evidence>
<gene>
    <name evidence="7" type="ORF">DW142_05100</name>
</gene>
<feature type="transmembrane region" description="Helical" evidence="5">
    <location>
        <begin position="225"/>
        <end position="243"/>
    </location>
</feature>
<feature type="transmembrane region" description="Helical" evidence="5">
    <location>
        <begin position="348"/>
        <end position="367"/>
    </location>
</feature>
<evidence type="ECO:0000256" key="2">
    <source>
        <dbReference type="ARBA" id="ARBA00022692"/>
    </source>
</evidence>
<protein>
    <submittedName>
        <fullName evidence="7">O-antigen ligase domain-containing protein</fullName>
    </submittedName>
</protein>
<feature type="transmembrane region" description="Helical" evidence="5">
    <location>
        <begin position="61"/>
        <end position="81"/>
    </location>
</feature>
<reference evidence="7 8" key="1">
    <citation type="submission" date="2018-08" db="EMBL/GenBank/DDBJ databases">
        <title>A genome reference for cultivated species of the human gut microbiota.</title>
        <authorList>
            <person name="Zou Y."/>
            <person name="Xue W."/>
            <person name="Luo G."/>
        </authorList>
    </citation>
    <scope>NUCLEOTIDE SEQUENCE [LARGE SCALE GENOMIC DNA]</scope>
    <source>
        <strain evidence="7 8">AM12-54</strain>
    </source>
</reference>